<keyword evidence="5 8" id="KW-0812">Transmembrane</keyword>
<dbReference type="RefSeq" id="WP_058938338.1">
    <property type="nucleotide sequence ID" value="NZ_LLYW01000011.1"/>
</dbReference>
<dbReference type="PANTHER" id="PTHR43337:SF1">
    <property type="entry name" value="XANTHINE_URACIL PERMEASE C887.17-RELATED"/>
    <property type="match status" value="1"/>
</dbReference>
<dbReference type="PANTHER" id="PTHR43337">
    <property type="entry name" value="XANTHINE/URACIL PERMEASE C887.17-RELATED"/>
    <property type="match status" value="1"/>
</dbReference>
<feature type="transmembrane region" description="Helical" evidence="9">
    <location>
        <begin position="219"/>
        <end position="239"/>
    </location>
</feature>
<keyword evidence="3 8" id="KW-0813">Transport</keyword>
<feature type="transmembrane region" description="Helical" evidence="9">
    <location>
        <begin position="133"/>
        <end position="152"/>
    </location>
</feature>
<evidence type="ECO:0000256" key="5">
    <source>
        <dbReference type="ARBA" id="ARBA00022692"/>
    </source>
</evidence>
<feature type="transmembrane region" description="Helical" evidence="9">
    <location>
        <begin position="103"/>
        <end position="121"/>
    </location>
</feature>
<organism evidence="10 11">
    <name type="scientific">Thermococcus celericrescens</name>
    <dbReference type="NCBI Taxonomy" id="227598"/>
    <lineage>
        <taxon>Archaea</taxon>
        <taxon>Methanobacteriati</taxon>
        <taxon>Methanobacteriota</taxon>
        <taxon>Thermococci</taxon>
        <taxon>Thermococcales</taxon>
        <taxon>Thermococcaceae</taxon>
        <taxon>Thermococcus</taxon>
    </lineage>
</organism>
<dbReference type="AlphaFoldDB" id="A0A124EBI0"/>
<comment type="caution">
    <text evidence="10">The sequence shown here is derived from an EMBL/GenBank/DDBJ whole genome shotgun (WGS) entry which is preliminary data.</text>
</comment>
<feature type="transmembrane region" description="Helical" evidence="9">
    <location>
        <begin position="401"/>
        <end position="427"/>
    </location>
</feature>
<dbReference type="Proteomes" id="UP000053462">
    <property type="component" value="Unassembled WGS sequence"/>
</dbReference>
<sequence length="459" mass="48739">MGWFENYFEFDRHGTDMKTEILAGVTTFMTMAYILFVNPSILSDAMGKDAFNSLVAVTALAAGFATILMGLYAKKPFALAPGMGLNAYFAYSVVLGMGYDWRVALAAVFVEGLIFIVLSVTKVRSAIIHAIPLSQKYAIGAGIGLFLTFIGLNDVGLLSAKVVAPQGSELVIDGQTHLIGTLQFTGLNTSALASGDILLFFFGLFLAMVLIALRVKGSLLISIITTSVIGWITGVAPWPEHLFSTPDISYTFMQMDLQGLLNVGALGVVFAFFMVDFFDTLGTVTGLSAKAGFITKDGKVPDAEKVLLTDAIGTTVGAILGTSTVTTYIESAAGIEEGGRTGMTALVTGLLFLGIGLFIAPLAGAIPAFATAPTLVIVGYYMLSAIKDVNFADHTEAIPAFLVLITIPYTYSIADGIGIGFISYTILKLFSGRRDEIHPLMYALSIIFLAYFAYLGGAF</sequence>
<dbReference type="Pfam" id="PF00860">
    <property type="entry name" value="Xan_ur_permease"/>
    <property type="match status" value="1"/>
</dbReference>
<dbReference type="STRING" id="227598.APY94_03620"/>
<dbReference type="InterPro" id="IPR026033">
    <property type="entry name" value="Azg-like_bact_archaea"/>
</dbReference>
<comment type="subcellular location">
    <subcellularLocation>
        <location evidence="1 8">Cell membrane</location>
        <topology evidence="1 8">Multi-pass membrane protein</topology>
    </subcellularLocation>
</comment>
<evidence type="ECO:0000256" key="2">
    <source>
        <dbReference type="ARBA" id="ARBA00005697"/>
    </source>
</evidence>
<feature type="transmembrane region" description="Helical" evidence="9">
    <location>
        <begin position="350"/>
        <end position="381"/>
    </location>
</feature>
<evidence type="ECO:0000256" key="3">
    <source>
        <dbReference type="ARBA" id="ARBA00022448"/>
    </source>
</evidence>
<feature type="transmembrane region" description="Helical" evidence="9">
    <location>
        <begin position="54"/>
        <end position="72"/>
    </location>
</feature>
<keyword evidence="7 8" id="KW-0472">Membrane</keyword>
<dbReference type="OrthoDB" id="27788at2157"/>
<comment type="similarity">
    <text evidence="2 8">Belongs to the nucleobase:cation symporter-2 (NCS2) (TC 2.A.40) family. Azg-like subfamily.</text>
</comment>
<evidence type="ECO:0000313" key="11">
    <source>
        <dbReference type="Proteomes" id="UP000053462"/>
    </source>
</evidence>
<accession>A0A124EBI0</accession>
<evidence type="ECO:0000256" key="1">
    <source>
        <dbReference type="ARBA" id="ARBA00004651"/>
    </source>
</evidence>
<keyword evidence="6 8" id="KW-1133">Transmembrane helix</keyword>
<gene>
    <name evidence="10" type="ORF">APY94_03620</name>
</gene>
<evidence type="ECO:0000256" key="8">
    <source>
        <dbReference type="PIRNR" id="PIRNR005353"/>
    </source>
</evidence>
<feature type="transmembrane region" description="Helical" evidence="9">
    <location>
        <begin position="21"/>
        <end position="42"/>
    </location>
</feature>
<name>A0A124EBI0_9EURY</name>
<feature type="transmembrane region" description="Helical" evidence="9">
    <location>
        <begin position="439"/>
        <end position="457"/>
    </location>
</feature>
<proteinExistence type="inferred from homology"/>
<keyword evidence="4 8" id="KW-1003">Cell membrane</keyword>
<keyword evidence="11" id="KW-1185">Reference proteome</keyword>
<feature type="transmembrane region" description="Helical" evidence="9">
    <location>
        <begin position="79"/>
        <end position="97"/>
    </location>
</feature>
<feature type="transmembrane region" description="Helical" evidence="9">
    <location>
        <begin position="259"/>
        <end position="278"/>
    </location>
</feature>
<dbReference type="GO" id="GO:0005345">
    <property type="term" value="F:purine nucleobase transmembrane transporter activity"/>
    <property type="evidence" value="ECO:0007669"/>
    <property type="project" value="TreeGrafter"/>
</dbReference>
<dbReference type="InterPro" id="IPR006043">
    <property type="entry name" value="NCS2"/>
</dbReference>
<evidence type="ECO:0000256" key="4">
    <source>
        <dbReference type="ARBA" id="ARBA00022475"/>
    </source>
</evidence>
<protein>
    <submittedName>
        <fullName evidence="10">Guanine permease</fullName>
    </submittedName>
</protein>
<dbReference type="EMBL" id="LLYW01000011">
    <property type="protein sequence ID" value="KUH34072.1"/>
    <property type="molecule type" value="Genomic_DNA"/>
</dbReference>
<evidence type="ECO:0000256" key="7">
    <source>
        <dbReference type="ARBA" id="ARBA00023136"/>
    </source>
</evidence>
<evidence type="ECO:0000313" key="10">
    <source>
        <dbReference type="EMBL" id="KUH34072.1"/>
    </source>
</evidence>
<reference evidence="10 11" key="1">
    <citation type="submission" date="2015-10" db="EMBL/GenBank/DDBJ databases">
        <title>Draft genome sequence of Thermococcus celericrescens strain DSM 17994.</title>
        <authorList>
            <person name="Hong S.-J."/>
            <person name="Park C.-E."/>
            <person name="Shin J.-H."/>
        </authorList>
    </citation>
    <scope>NUCLEOTIDE SEQUENCE [LARGE SCALE GENOMIC DNA]</scope>
    <source>
        <strain evidence="10 11">DSM 17994</strain>
    </source>
</reference>
<dbReference type="PIRSF" id="PIRSF005353">
    <property type="entry name" value="PbuG"/>
    <property type="match status" value="1"/>
</dbReference>
<dbReference type="GO" id="GO:0005886">
    <property type="term" value="C:plasma membrane"/>
    <property type="evidence" value="ECO:0007669"/>
    <property type="project" value="UniProtKB-SubCell"/>
</dbReference>
<evidence type="ECO:0000256" key="6">
    <source>
        <dbReference type="ARBA" id="ARBA00022989"/>
    </source>
</evidence>
<feature type="transmembrane region" description="Helical" evidence="9">
    <location>
        <begin position="191"/>
        <end position="212"/>
    </location>
</feature>
<evidence type="ECO:0000256" key="9">
    <source>
        <dbReference type="SAM" id="Phobius"/>
    </source>
</evidence>
<dbReference type="InterPro" id="IPR045018">
    <property type="entry name" value="Azg-like"/>
</dbReference>